<dbReference type="Proteomes" id="UP000789396">
    <property type="component" value="Unassembled WGS sequence"/>
</dbReference>
<gene>
    <name evidence="2" type="ORF">RFULGI_LOCUS6157</name>
</gene>
<dbReference type="AlphaFoldDB" id="A0A9N9C347"/>
<accession>A0A9N9C347</accession>
<comment type="caution">
    <text evidence="2">The sequence shown here is derived from an EMBL/GenBank/DDBJ whole genome shotgun (WGS) entry which is preliminary data.</text>
</comment>
<protein>
    <submittedName>
        <fullName evidence="2">9030_t:CDS:1</fullName>
    </submittedName>
</protein>
<name>A0A9N9C347_9GLOM</name>
<dbReference type="EMBL" id="CAJVPZ010007650">
    <property type="protein sequence ID" value="CAG8589051.1"/>
    <property type="molecule type" value="Genomic_DNA"/>
</dbReference>
<evidence type="ECO:0000313" key="3">
    <source>
        <dbReference type="Proteomes" id="UP000789396"/>
    </source>
</evidence>
<reference evidence="2" key="1">
    <citation type="submission" date="2021-06" db="EMBL/GenBank/DDBJ databases">
        <authorList>
            <person name="Kallberg Y."/>
            <person name="Tangrot J."/>
            <person name="Rosling A."/>
        </authorList>
    </citation>
    <scope>NUCLEOTIDE SEQUENCE</scope>
    <source>
        <strain evidence="2">IN212</strain>
    </source>
</reference>
<dbReference type="OrthoDB" id="2427326at2759"/>
<evidence type="ECO:0000256" key="1">
    <source>
        <dbReference type="SAM" id="MobiDB-lite"/>
    </source>
</evidence>
<sequence>MSEIRSSQSSEEYHMNYEIYSHFDPESDIDLALPSDEYVTSNLPIIDDTNETDVFEDGDSENELEDSSLKEIYTDQTFTSFEVLEQCLKHYSIRIGFETKIVRVEKENDICVRKTYKCRHGGKYLPKKVLDPTKNRERESASNTHSTQRVESINPVIKLEANSGNSLCQLQAGIELRLKDEAKYASLQEFRNMNPTRGLPHVSNTIFKSIDDMCKKYLTPNSLALQRKQMLEKDDYEEPQVLLDMALEDCAEKGLAMFDNDQESSIQIIQNENKPPTGTFQVLERIRGQEVNSRVAVELESKKVSYGCGLGLCKKALNIAITNDSNKALENLLQRFIDEQILSQCQNTYEPSVQELDQRTNDLKISDPLQHKGKGRPANKRYLSANENHDIRNVGSNHQDDETLESGSMKKNKRQCAMCKS</sequence>
<feature type="region of interest" description="Disordered" evidence="1">
    <location>
        <begin position="391"/>
        <end position="421"/>
    </location>
</feature>
<keyword evidence="3" id="KW-1185">Reference proteome</keyword>
<evidence type="ECO:0000313" key="2">
    <source>
        <dbReference type="EMBL" id="CAG8589051.1"/>
    </source>
</evidence>
<proteinExistence type="predicted"/>
<organism evidence="2 3">
    <name type="scientific">Racocetra fulgida</name>
    <dbReference type="NCBI Taxonomy" id="60492"/>
    <lineage>
        <taxon>Eukaryota</taxon>
        <taxon>Fungi</taxon>
        <taxon>Fungi incertae sedis</taxon>
        <taxon>Mucoromycota</taxon>
        <taxon>Glomeromycotina</taxon>
        <taxon>Glomeromycetes</taxon>
        <taxon>Diversisporales</taxon>
        <taxon>Gigasporaceae</taxon>
        <taxon>Racocetra</taxon>
    </lineage>
</organism>